<accession>A0A0U2QJD2</accession>
<keyword evidence="2" id="KW-0285">Flavoprotein</keyword>
<dbReference type="KEGG" id="lal:AT746_01865"/>
<dbReference type="InterPro" id="IPR055178">
    <property type="entry name" value="RsdA/BaiN/AoA(So)-like_dom"/>
</dbReference>
<dbReference type="RefSeq" id="WP_062475667.1">
    <property type="nucleotide sequence ID" value="NZ_CP013650.1"/>
</dbReference>
<dbReference type="Pfam" id="PF22780">
    <property type="entry name" value="HI0933_like_1st"/>
    <property type="match status" value="1"/>
</dbReference>
<dbReference type="PRINTS" id="PR00368">
    <property type="entry name" value="FADPNR"/>
</dbReference>
<comment type="cofactor">
    <cofactor evidence="1">
        <name>FAD</name>
        <dbReference type="ChEBI" id="CHEBI:57692"/>
    </cofactor>
</comment>
<dbReference type="NCBIfam" id="TIGR00275">
    <property type="entry name" value="aminoacetone oxidase family FAD-binding enzyme"/>
    <property type="match status" value="1"/>
</dbReference>
<dbReference type="PRINTS" id="PR00411">
    <property type="entry name" value="PNDRDTASEI"/>
</dbReference>
<evidence type="ECO:0000256" key="1">
    <source>
        <dbReference type="ARBA" id="ARBA00001974"/>
    </source>
</evidence>
<name>A0A0U2QJD2_9ALTE</name>
<dbReference type="Proteomes" id="UP000068447">
    <property type="component" value="Chromosome"/>
</dbReference>
<feature type="domain" description="RsdA/BaiN/AoA(So)-like insert" evidence="5">
    <location>
        <begin position="188"/>
        <end position="338"/>
    </location>
</feature>
<dbReference type="InterPro" id="IPR004792">
    <property type="entry name" value="BaiN-like"/>
</dbReference>
<dbReference type="Gene3D" id="1.10.8.260">
    <property type="entry name" value="HI0933 insert domain-like"/>
    <property type="match status" value="1"/>
</dbReference>
<protein>
    <recommendedName>
        <fullName evidence="8">Flavoprotein</fullName>
    </recommendedName>
</protein>
<dbReference type="EMBL" id="CP013650">
    <property type="protein sequence ID" value="ALS97147.1"/>
    <property type="molecule type" value="Genomic_DNA"/>
</dbReference>
<dbReference type="InterPro" id="IPR023166">
    <property type="entry name" value="BaiN-like_dom_sf"/>
</dbReference>
<evidence type="ECO:0008006" key="8">
    <source>
        <dbReference type="Google" id="ProtNLM"/>
    </source>
</evidence>
<reference evidence="6 7" key="1">
    <citation type="submission" date="2015-12" db="EMBL/GenBank/DDBJ databases">
        <title>Complete genome of Lacimicrobium alkaliphilum KCTC 32984.</title>
        <authorList>
            <person name="Kim S.-G."/>
            <person name="Lee Y.-J."/>
        </authorList>
    </citation>
    <scope>NUCLEOTIDE SEQUENCE [LARGE SCALE GENOMIC DNA]</scope>
    <source>
        <strain evidence="6 7">YelD216</strain>
    </source>
</reference>
<dbReference type="PANTHER" id="PTHR42887">
    <property type="entry name" value="OS12G0638800 PROTEIN"/>
    <property type="match status" value="1"/>
</dbReference>
<dbReference type="PANTHER" id="PTHR42887:SF2">
    <property type="entry name" value="OS12G0638800 PROTEIN"/>
    <property type="match status" value="1"/>
</dbReference>
<dbReference type="InterPro" id="IPR057661">
    <property type="entry name" value="RsdA/BaiN/AoA(So)_Rossmann"/>
</dbReference>
<sequence>MASYDVIVIGAGAAGLFCAAQAAKRGRSVLLLDHAKRIGGKILMSGGGRCNFTNMYAAPENYLSNNSHFCKSALSRYTQWDFIALVAEYGIDYHEKTLGQLFCDDSAKAILKMLLSECDKAGVQLRHPVEVQQIEKNDAGFTLASSHGEFCCQSLVIATGGLSIPKLGASPFGYKVAEQFGLKVLPTRAGLVPFTLHEQDKSVLAELSGVSLDATAECHHTRFHENILFTHRGLSGPAVLQISSYWQPGDAVLFNLSPTQDLLPLLEQQQQQHPDALLSTALAKHYPKRFVQVAIDYFGLNNKPLKQFQGKQLQQVAQAFEQWALKPNGTEGYRTAEVTLGGVDTDELSSKTMESKQVPGLYFIGEVMDVTGWLGGYNFQWAWSSGWVAGQVV</sequence>
<dbReference type="AlphaFoldDB" id="A0A0U2QJD2"/>
<dbReference type="SUPFAM" id="SSF51905">
    <property type="entry name" value="FAD/NAD(P)-binding domain"/>
    <property type="match status" value="1"/>
</dbReference>
<evidence type="ECO:0000259" key="5">
    <source>
        <dbReference type="Pfam" id="PF22780"/>
    </source>
</evidence>
<dbReference type="SUPFAM" id="SSF160996">
    <property type="entry name" value="HI0933 insert domain-like"/>
    <property type="match status" value="1"/>
</dbReference>
<dbReference type="Pfam" id="PF03486">
    <property type="entry name" value="HI0933_like"/>
    <property type="match status" value="1"/>
</dbReference>
<evidence type="ECO:0000259" key="4">
    <source>
        <dbReference type="Pfam" id="PF03486"/>
    </source>
</evidence>
<keyword evidence="7" id="KW-1185">Reference proteome</keyword>
<gene>
    <name evidence="6" type="ORF">AT746_01865</name>
</gene>
<dbReference type="OrthoDB" id="9773233at2"/>
<keyword evidence="3" id="KW-0274">FAD</keyword>
<dbReference type="Gene3D" id="3.50.50.60">
    <property type="entry name" value="FAD/NAD(P)-binding domain"/>
    <property type="match status" value="1"/>
</dbReference>
<feature type="domain" description="RsdA/BaiN/AoA(So)-like Rossmann fold-like" evidence="4">
    <location>
        <begin position="5"/>
        <end position="391"/>
    </location>
</feature>
<dbReference type="InterPro" id="IPR036188">
    <property type="entry name" value="FAD/NAD-bd_sf"/>
</dbReference>
<evidence type="ECO:0000256" key="2">
    <source>
        <dbReference type="ARBA" id="ARBA00022630"/>
    </source>
</evidence>
<evidence type="ECO:0000313" key="6">
    <source>
        <dbReference type="EMBL" id="ALS97147.1"/>
    </source>
</evidence>
<dbReference type="Gene3D" id="2.40.30.10">
    <property type="entry name" value="Translation factors"/>
    <property type="match status" value="1"/>
</dbReference>
<proteinExistence type="predicted"/>
<dbReference type="STRING" id="1526571.AT746_01865"/>
<organism evidence="6 7">
    <name type="scientific">Lacimicrobium alkaliphilum</name>
    <dbReference type="NCBI Taxonomy" id="1526571"/>
    <lineage>
        <taxon>Bacteria</taxon>
        <taxon>Pseudomonadati</taxon>
        <taxon>Pseudomonadota</taxon>
        <taxon>Gammaproteobacteria</taxon>
        <taxon>Alteromonadales</taxon>
        <taxon>Alteromonadaceae</taxon>
        <taxon>Lacimicrobium</taxon>
    </lineage>
</organism>
<evidence type="ECO:0000313" key="7">
    <source>
        <dbReference type="Proteomes" id="UP000068447"/>
    </source>
</evidence>
<evidence type="ECO:0000256" key="3">
    <source>
        <dbReference type="ARBA" id="ARBA00022827"/>
    </source>
</evidence>